<accession>V4AQK8</accession>
<feature type="chain" id="PRO_5012677974" evidence="2">
    <location>
        <begin position="16"/>
        <end position="147"/>
    </location>
</feature>
<evidence type="ECO:0000256" key="1">
    <source>
        <dbReference type="SAM" id="MobiDB-lite"/>
    </source>
</evidence>
<gene>
    <name evidence="3" type="ORF">LOTGIDRAFT_158610</name>
</gene>
<sequence length="147" mass="16689">MQLFLLALFIGSSVGFLFQPTGYVARFRDVVFEYHKSHSLLLIKNNQLKDCYLVRVDSLLEKLFSTKAGRYLVEDDIYHQIQSQTDETKITLPQVTKDFGDYLAKAECRNDVIFELKFTPPKTPTTSMPTTTTTPTPSTTLSPTTLV</sequence>
<dbReference type="OrthoDB" id="6123412at2759"/>
<dbReference type="RefSeq" id="XP_009050009.1">
    <property type="nucleotide sequence ID" value="XM_009051761.1"/>
</dbReference>
<name>V4AQK8_LOTGI</name>
<evidence type="ECO:0000256" key="2">
    <source>
        <dbReference type="SAM" id="SignalP"/>
    </source>
</evidence>
<dbReference type="Proteomes" id="UP000030746">
    <property type="component" value="Unassembled WGS sequence"/>
</dbReference>
<evidence type="ECO:0000313" key="4">
    <source>
        <dbReference type="Proteomes" id="UP000030746"/>
    </source>
</evidence>
<protein>
    <submittedName>
        <fullName evidence="3">Uncharacterized protein</fullName>
    </submittedName>
</protein>
<evidence type="ECO:0000313" key="3">
    <source>
        <dbReference type="EMBL" id="ESO99522.1"/>
    </source>
</evidence>
<reference evidence="3 4" key="1">
    <citation type="journal article" date="2013" name="Nature">
        <title>Insights into bilaterian evolution from three spiralian genomes.</title>
        <authorList>
            <person name="Simakov O."/>
            <person name="Marletaz F."/>
            <person name="Cho S.J."/>
            <person name="Edsinger-Gonzales E."/>
            <person name="Havlak P."/>
            <person name="Hellsten U."/>
            <person name="Kuo D.H."/>
            <person name="Larsson T."/>
            <person name="Lv J."/>
            <person name="Arendt D."/>
            <person name="Savage R."/>
            <person name="Osoegawa K."/>
            <person name="de Jong P."/>
            <person name="Grimwood J."/>
            <person name="Chapman J.A."/>
            <person name="Shapiro H."/>
            <person name="Aerts A."/>
            <person name="Otillar R.P."/>
            <person name="Terry A.Y."/>
            <person name="Boore J.L."/>
            <person name="Grigoriev I.V."/>
            <person name="Lindberg D.R."/>
            <person name="Seaver E.C."/>
            <person name="Weisblat D.A."/>
            <person name="Putnam N.H."/>
            <person name="Rokhsar D.S."/>
        </authorList>
    </citation>
    <scope>NUCLEOTIDE SEQUENCE [LARGE SCALE GENOMIC DNA]</scope>
</reference>
<dbReference type="GeneID" id="20237810"/>
<dbReference type="HOGENOM" id="CLU_1770170_0_0_1"/>
<dbReference type="KEGG" id="lgi:LOTGIDRAFT_158610"/>
<dbReference type="OMA" id="NCYLVRM"/>
<dbReference type="AlphaFoldDB" id="V4AQK8"/>
<dbReference type="EMBL" id="KB201037">
    <property type="protein sequence ID" value="ESO99522.1"/>
    <property type="molecule type" value="Genomic_DNA"/>
</dbReference>
<keyword evidence="2" id="KW-0732">Signal</keyword>
<feature type="region of interest" description="Disordered" evidence="1">
    <location>
        <begin position="123"/>
        <end position="147"/>
    </location>
</feature>
<feature type="compositionally biased region" description="Low complexity" evidence="1">
    <location>
        <begin position="124"/>
        <end position="147"/>
    </location>
</feature>
<feature type="signal peptide" evidence="2">
    <location>
        <begin position="1"/>
        <end position="15"/>
    </location>
</feature>
<keyword evidence="4" id="KW-1185">Reference proteome</keyword>
<proteinExistence type="predicted"/>
<dbReference type="CTD" id="20237810"/>
<organism evidence="3 4">
    <name type="scientific">Lottia gigantea</name>
    <name type="common">Giant owl limpet</name>
    <dbReference type="NCBI Taxonomy" id="225164"/>
    <lineage>
        <taxon>Eukaryota</taxon>
        <taxon>Metazoa</taxon>
        <taxon>Spiralia</taxon>
        <taxon>Lophotrochozoa</taxon>
        <taxon>Mollusca</taxon>
        <taxon>Gastropoda</taxon>
        <taxon>Patellogastropoda</taxon>
        <taxon>Lottioidea</taxon>
        <taxon>Lottiidae</taxon>
        <taxon>Lottia</taxon>
    </lineage>
</organism>